<sequence length="329" mass="36053">MAELQSLKRSDFWIRYETRERPTSITGYAILRYNFDGAAALRGDGSLPLTPPVGVPVTALDYLENSLQAQSSDMRRTFPKLSEVTRTVTIQMRQALTSGSYVNGAPNGSLIWAQNGLPWQEKKQAGLQQVTYLVQILTGGTGPNYTAALQNGGRDSLANAFPARIGEVLDIVWQNNAGPIGKFDVHPMHTHGEHIWDLGSGNGTYDAIANEARFVNGVVPAKRDTTYLYRSSNATGVNVDQGWRAWRIKITKRNVGAWMMHCHIAQHATMGMNTIWVFGTPKDIKKKFPSLPYTTGYTTYGGSAYGSEKKAPVVNAYFADANGDGEADA</sequence>
<dbReference type="InterPro" id="IPR002355">
    <property type="entry name" value="Cu_oxidase_Cu_BS"/>
</dbReference>
<keyword evidence="4" id="KW-0186">Copper</keyword>
<dbReference type="PANTHER" id="PTHR11709:SF394">
    <property type="entry name" value="FI03373P-RELATED"/>
    <property type="match status" value="1"/>
</dbReference>
<dbReference type="EMBL" id="JAESVG020000002">
    <property type="protein sequence ID" value="KAG8630413.1"/>
    <property type="molecule type" value="Genomic_DNA"/>
</dbReference>
<evidence type="ECO:0000256" key="1">
    <source>
        <dbReference type="ARBA" id="ARBA00010609"/>
    </source>
</evidence>
<name>A0A8K0LDV7_9PEZI</name>
<evidence type="ECO:0000256" key="2">
    <source>
        <dbReference type="ARBA" id="ARBA00022723"/>
    </source>
</evidence>
<dbReference type="PANTHER" id="PTHR11709">
    <property type="entry name" value="MULTI-COPPER OXIDASE"/>
    <property type="match status" value="1"/>
</dbReference>
<dbReference type="InterPro" id="IPR045087">
    <property type="entry name" value="Cu-oxidase_fam"/>
</dbReference>
<evidence type="ECO:0000259" key="5">
    <source>
        <dbReference type="Pfam" id="PF07731"/>
    </source>
</evidence>
<dbReference type="GO" id="GO:0005507">
    <property type="term" value="F:copper ion binding"/>
    <property type="evidence" value="ECO:0007669"/>
    <property type="project" value="InterPro"/>
</dbReference>
<keyword evidence="7" id="KW-1185">Reference proteome</keyword>
<comment type="similarity">
    <text evidence="1">Belongs to the multicopper oxidase family.</text>
</comment>
<dbReference type="InterPro" id="IPR033138">
    <property type="entry name" value="Cu_oxidase_CS"/>
</dbReference>
<organism evidence="6 7">
    <name type="scientific">Elsinoe batatas</name>
    <dbReference type="NCBI Taxonomy" id="2601811"/>
    <lineage>
        <taxon>Eukaryota</taxon>
        <taxon>Fungi</taxon>
        <taxon>Dikarya</taxon>
        <taxon>Ascomycota</taxon>
        <taxon>Pezizomycotina</taxon>
        <taxon>Dothideomycetes</taxon>
        <taxon>Dothideomycetidae</taxon>
        <taxon>Myriangiales</taxon>
        <taxon>Elsinoaceae</taxon>
        <taxon>Elsinoe</taxon>
    </lineage>
</organism>
<dbReference type="Proteomes" id="UP000809789">
    <property type="component" value="Unassembled WGS sequence"/>
</dbReference>
<evidence type="ECO:0000256" key="3">
    <source>
        <dbReference type="ARBA" id="ARBA00023002"/>
    </source>
</evidence>
<dbReference type="Pfam" id="PF07731">
    <property type="entry name" value="Cu-oxidase_2"/>
    <property type="match status" value="1"/>
</dbReference>
<evidence type="ECO:0000256" key="4">
    <source>
        <dbReference type="ARBA" id="ARBA00023008"/>
    </source>
</evidence>
<dbReference type="GO" id="GO:0016491">
    <property type="term" value="F:oxidoreductase activity"/>
    <property type="evidence" value="ECO:0007669"/>
    <property type="project" value="UniProtKB-KW"/>
</dbReference>
<dbReference type="InterPro" id="IPR008972">
    <property type="entry name" value="Cupredoxin"/>
</dbReference>
<gene>
    <name evidence="6" type="ORF">KVT40_002032</name>
</gene>
<reference evidence="6" key="1">
    <citation type="submission" date="2021-07" db="EMBL/GenBank/DDBJ databases">
        <title>Elsinoe batatas strain:CRI-CJ2 Genome sequencing and assembly.</title>
        <authorList>
            <person name="Huang L."/>
        </authorList>
    </citation>
    <scope>NUCLEOTIDE SEQUENCE</scope>
    <source>
        <strain evidence="6">CRI-CJ2</strain>
    </source>
</reference>
<evidence type="ECO:0000313" key="7">
    <source>
        <dbReference type="Proteomes" id="UP000809789"/>
    </source>
</evidence>
<keyword evidence="3" id="KW-0560">Oxidoreductase</keyword>
<dbReference type="OrthoDB" id="2121828at2759"/>
<comment type="caution">
    <text evidence="6">The sequence shown here is derived from an EMBL/GenBank/DDBJ whole genome shotgun (WGS) entry which is preliminary data.</text>
</comment>
<accession>A0A8K0LDV7</accession>
<protein>
    <recommendedName>
        <fullName evidence="5">Plastocyanin-like domain-containing protein</fullName>
    </recommendedName>
</protein>
<dbReference type="PROSITE" id="PS00080">
    <property type="entry name" value="MULTICOPPER_OXIDASE2"/>
    <property type="match status" value="1"/>
</dbReference>
<keyword evidence="2" id="KW-0479">Metal-binding</keyword>
<feature type="domain" description="Plastocyanin-like" evidence="5">
    <location>
        <begin position="147"/>
        <end position="274"/>
    </location>
</feature>
<dbReference type="AlphaFoldDB" id="A0A8K0LDV7"/>
<dbReference type="SUPFAM" id="SSF49503">
    <property type="entry name" value="Cupredoxins"/>
    <property type="match status" value="1"/>
</dbReference>
<evidence type="ECO:0000313" key="6">
    <source>
        <dbReference type="EMBL" id="KAG8630413.1"/>
    </source>
</evidence>
<dbReference type="Gene3D" id="2.60.40.420">
    <property type="entry name" value="Cupredoxins - blue copper proteins"/>
    <property type="match status" value="1"/>
</dbReference>
<dbReference type="InterPro" id="IPR011706">
    <property type="entry name" value="Cu-oxidase_C"/>
</dbReference>
<proteinExistence type="inferred from homology"/>
<dbReference type="PROSITE" id="PS00079">
    <property type="entry name" value="MULTICOPPER_OXIDASE1"/>
    <property type="match status" value="1"/>
</dbReference>